<proteinExistence type="predicted"/>
<dbReference type="GeneID" id="109546220"/>
<dbReference type="InterPro" id="IPR001304">
    <property type="entry name" value="C-type_lectin-like"/>
</dbReference>
<reference evidence="3" key="1">
    <citation type="journal article" date="2013" name="Genome Biol.">
        <title>Draft genome of the mountain pine beetle, Dendroctonus ponderosae Hopkins, a major forest pest.</title>
        <authorList>
            <person name="Keeling C.I."/>
            <person name="Yuen M.M."/>
            <person name="Liao N.Y."/>
            <person name="Docking T.R."/>
            <person name="Chan S.K."/>
            <person name="Taylor G.A."/>
            <person name="Palmquist D.L."/>
            <person name="Jackman S.D."/>
            <person name="Nguyen A."/>
            <person name="Li M."/>
            <person name="Henderson H."/>
            <person name="Janes J.K."/>
            <person name="Zhao Y."/>
            <person name="Pandoh P."/>
            <person name="Moore R."/>
            <person name="Sperling F.A."/>
            <person name="Huber D.P."/>
            <person name="Birol I."/>
            <person name="Jones S.J."/>
            <person name="Bohlmann J."/>
        </authorList>
    </citation>
    <scope>NUCLEOTIDE SEQUENCE</scope>
</reference>
<evidence type="ECO:0000259" key="1">
    <source>
        <dbReference type="PROSITE" id="PS50041"/>
    </source>
</evidence>
<dbReference type="CDD" id="cd00037">
    <property type="entry name" value="CLECT"/>
    <property type="match status" value="1"/>
</dbReference>
<dbReference type="Gene3D" id="3.10.100.10">
    <property type="entry name" value="Mannose-Binding Protein A, subunit A"/>
    <property type="match status" value="1"/>
</dbReference>
<accession>A0AAR5QHF3</accession>
<dbReference type="SUPFAM" id="SSF56436">
    <property type="entry name" value="C-type lectin-like"/>
    <property type="match status" value="1"/>
</dbReference>
<dbReference type="KEGG" id="dpa:109546220"/>
<dbReference type="InterPro" id="IPR016186">
    <property type="entry name" value="C-type_lectin-like/link_sf"/>
</dbReference>
<sequence length="338" mass="38620">MCDYANLEAGFPILISLTAQSARVSSKMGFSLPFAVTFLSLIAESSLIYLNHERFRPQDPHWRFGRPVQSFPPNADFQDDSDNFLYTQHQIAQLHSLEPQAKEYDGNSAKRGYLANKFFVSDDQLPWTEARSACLSKGMILTAPRNMLQMHKLRDYLRINDLIPTDSFSGFWVGDQSASDPNEFISTFNGEVINDELWVVRKINLPLGQKCAEFQKLKYITRTLDLICFNRRRYICEQTENEEALKNKSGSQLASNSTQEAHHEINKISAEVNGTQSFNVTSSSVNMRTNTSINITSTTTEQPTTSTDYADYAEAMYQNGWQEPIHYFDDPFADHDYY</sequence>
<keyword evidence="3" id="KW-1185">Reference proteome</keyword>
<evidence type="ECO:0000313" key="3">
    <source>
        <dbReference type="Proteomes" id="UP000019118"/>
    </source>
</evidence>
<dbReference type="AlphaFoldDB" id="A0AAR5QHF3"/>
<evidence type="ECO:0000313" key="2">
    <source>
        <dbReference type="EnsemblMetazoa" id="XP_019772659.1"/>
    </source>
</evidence>
<organism evidence="2 3">
    <name type="scientific">Dendroctonus ponderosae</name>
    <name type="common">Mountain pine beetle</name>
    <dbReference type="NCBI Taxonomy" id="77166"/>
    <lineage>
        <taxon>Eukaryota</taxon>
        <taxon>Metazoa</taxon>
        <taxon>Ecdysozoa</taxon>
        <taxon>Arthropoda</taxon>
        <taxon>Hexapoda</taxon>
        <taxon>Insecta</taxon>
        <taxon>Pterygota</taxon>
        <taxon>Neoptera</taxon>
        <taxon>Endopterygota</taxon>
        <taxon>Coleoptera</taxon>
        <taxon>Polyphaga</taxon>
        <taxon>Cucujiformia</taxon>
        <taxon>Curculionidae</taxon>
        <taxon>Scolytinae</taxon>
        <taxon>Dendroctonus</taxon>
    </lineage>
</organism>
<feature type="domain" description="C-type lectin" evidence="1">
    <location>
        <begin position="113"/>
        <end position="237"/>
    </location>
</feature>
<dbReference type="EnsemblMetazoa" id="XM_019917100.1">
    <property type="protein sequence ID" value="XP_019772659.1"/>
    <property type="gene ID" value="LOC109546220"/>
</dbReference>
<dbReference type="InterPro" id="IPR016187">
    <property type="entry name" value="CTDL_fold"/>
</dbReference>
<reference evidence="2" key="2">
    <citation type="submission" date="2024-08" db="UniProtKB">
        <authorList>
            <consortium name="EnsemblMetazoa"/>
        </authorList>
    </citation>
    <scope>IDENTIFICATION</scope>
</reference>
<protein>
    <recommendedName>
        <fullName evidence="1">C-type lectin domain-containing protein</fullName>
    </recommendedName>
</protein>
<dbReference type="Proteomes" id="UP000019118">
    <property type="component" value="Unassembled WGS sequence"/>
</dbReference>
<name>A0AAR5QHF3_DENPD</name>
<dbReference type="PROSITE" id="PS50041">
    <property type="entry name" value="C_TYPE_LECTIN_2"/>
    <property type="match status" value="1"/>
</dbReference>